<sequence>MTMNVNVILEKGTEKDIDELENLYNSLNDYLATHTNHPGWRKGIYPVRETAATGIKEDTLYVVRIDGVIAGSIILRQYMEPTYYEVDWDVEAELKNIFVICTFAVHPNYLRMGLGKRMMELVIEYAKTKAIRAIRLDVYEHNIPAITLYESYGFDYIDTVDLGHGEYGLDWFKLYQKIL</sequence>
<name>A0ABU0DXJ1_9FIRM</name>
<evidence type="ECO:0000313" key="2">
    <source>
        <dbReference type="EMBL" id="MDQ0359332.1"/>
    </source>
</evidence>
<reference evidence="2 3" key="1">
    <citation type="submission" date="2023-07" db="EMBL/GenBank/DDBJ databases">
        <title>Genomic Encyclopedia of Type Strains, Phase IV (KMG-IV): sequencing the most valuable type-strain genomes for metagenomic binning, comparative biology and taxonomic classification.</title>
        <authorList>
            <person name="Goeker M."/>
        </authorList>
    </citation>
    <scope>NUCLEOTIDE SEQUENCE [LARGE SCALE GENOMIC DNA]</scope>
    <source>
        <strain evidence="2 3">DSM 16784</strain>
    </source>
</reference>
<dbReference type="PROSITE" id="PS51186">
    <property type="entry name" value="GNAT"/>
    <property type="match status" value="1"/>
</dbReference>
<dbReference type="PANTHER" id="PTHR43617">
    <property type="entry name" value="L-AMINO ACID N-ACETYLTRANSFERASE"/>
    <property type="match status" value="1"/>
</dbReference>
<dbReference type="Pfam" id="PF00583">
    <property type="entry name" value="Acetyltransf_1"/>
    <property type="match status" value="1"/>
</dbReference>
<dbReference type="InterPro" id="IPR016181">
    <property type="entry name" value="Acyl_CoA_acyltransferase"/>
</dbReference>
<dbReference type="InterPro" id="IPR050276">
    <property type="entry name" value="MshD_Acetyltransferase"/>
</dbReference>
<protein>
    <submittedName>
        <fullName evidence="2">Ribosomal protein S18 acetylase RimI-like enzyme</fullName>
    </submittedName>
</protein>
<proteinExistence type="predicted"/>
<dbReference type="Proteomes" id="UP001230220">
    <property type="component" value="Unassembled WGS sequence"/>
</dbReference>
<dbReference type="SUPFAM" id="SSF55729">
    <property type="entry name" value="Acyl-CoA N-acyltransferases (Nat)"/>
    <property type="match status" value="1"/>
</dbReference>
<dbReference type="InterPro" id="IPR000182">
    <property type="entry name" value="GNAT_dom"/>
</dbReference>
<evidence type="ECO:0000259" key="1">
    <source>
        <dbReference type="PROSITE" id="PS51186"/>
    </source>
</evidence>
<evidence type="ECO:0000313" key="3">
    <source>
        <dbReference type="Proteomes" id="UP001230220"/>
    </source>
</evidence>
<dbReference type="EMBL" id="JAUSUR010000001">
    <property type="protein sequence ID" value="MDQ0359332.1"/>
    <property type="molecule type" value="Genomic_DNA"/>
</dbReference>
<organism evidence="2 3">
    <name type="scientific">Breznakia pachnodae</name>
    <dbReference type="NCBI Taxonomy" id="265178"/>
    <lineage>
        <taxon>Bacteria</taxon>
        <taxon>Bacillati</taxon>
        <taxon>Bacillota</taxon>
        <taxon>Erysipelotrichia</taxon>
        <taxon>Erysipelotrichales</taxon>
        <taxon>Erysipelotrichaceae</taxon>
        <taxon>Breznakia</taxon>
    </lineage>
</organism>
<comment type="caution">
    <text evidence="2">The sequence shown here is derived from an EMBL/GenBank/DDBJ whole genome shotgun (WGS) entry which is preliminary data.</text>
</comment>
<accession>A0ABU0DXJ1</accession>
<dbReference type="RefSeq" id="WP_307404365.1">
    <property type="nucleotide sequence ID" value="NZ_JAUSUR010000001.1"/>
</dbReference>
<dbReference type="Gene3D" id="3.40.630.30">
    <property type="match status" value="1"/>
</dbReference>
<keyword evidence="3" id="KW-1185">Reference proteome</keyword>
<gene>
    <name evidence="2" type="ORF">J2S15_000063</name>
</gene>
<dbReference type="CDD" id="cd04301">
    <property type="entry name" value="NAT_SF"/>
    <property type="match status" value="1"/>
</dbReference>
<dbReference type="PANTHER" id="PTHR43617:SF38">
    <property type="entry name" value="N-ACETYLTRANSFERASE DOMAIN-CONTAINING PROTEIN"/>
    <property type="match status" value="1"/>
</dbReference>
<feature type="domain" description="N-acetyltransferase" evidence="1">
    <location>
        <begin position="7"/>
        <end position="176"/>
    </location>
</feature>